<gene>
    <name evidence="1" type="ORF">TKK_005041</name>
</gene>
<proteinExistence type="predicted"/>
<dbReference type="EMBL" id="JBJJXI010000041">
    <property type="protein sequence ID" value="KAL3402043.1"/>
    <property type="molecule type" value="Genomic_DNA"/>
</dbReference>
<evidence type="ECO:0000313" key="2">
    <source>
        <dbReference type="Proteomes" id="UP001627154"/>
    </source>
</evidence>
<dbReference type="AlphaFoldDB" id="A0ABD2XAZ2"/>
<organism evidence="1 2">
    <name type="scientific">Trichogramma kaykai</name>
    <dbReference type="NCBI Taxonomy" id="54128"/>
    <lineage>
        <taxon>Eukaryota</taxon>
        <taxon>Metazoa</taxon>
        <taxon>Ecdysozoa</taxon>
        <taxon>Arthropoda</taxon>
        <taxon>Hexapoda</taxon>
        <taxon>Insecta</taxon>
        <taxon>Pterygota</taxon>
        <taxon>Neoptera</taxon>
        <taxon>Endopterygota</taxon>
        <taxon>Hymenoptera</taxon>
        <taxon>Apocrita</taxon>
        <taxon>Proctotrupomorpha</taxon>
        <taxon>Chalcidoidea</taxon>
        <taxon>Trichogrammatidae</taxon>
        <taxon>Trichogramma</taxon>
    </lineage>
</organism>
<protein>
    <submittedName>
        <fullName evidence="1">Uncharacterized protein</fullName>
    </submittedName>
</protein>
<comment type="caution">
    <text evidence="1">The sequence shown here is derived from an EMBL/GenBank/DDBJ whole genome shotgun (WGS) entry which is preliminary data.</text>
</comment>
<accession>A0ABD2XAZ2</accession>
<evidence type="ECO:0000313" key="1">
    <source>
        <dbReference type="EMBL" id="KAL3402043.1"/>
    </source>
</evidence>
<name>A0ABD2XAZ2_9HYME</name>
<dbReference type="Proteomes" id="UP001627154">
    <property type="component" value="Unassembled WGS sequence"/>
</dbReference>
<keyword evidence="2" id="KW-1185">Reference proteome</keyword>
<sequence length="197" mass="22662">MLMFPLSEDKGYLYMEIAQEIRNDVRVTMALIQPNGQRRNLTHYLIPDFSKISLDNGLIGICTKNYTTLKCTQFGPDDEEINWFSTSLIAEPYTLHSMYNLPRGEGFLIFTPFDIDDKHVTPSSKKLVKIGLDGKAKQYVNTDMGCERQPESYEKIFKNGQGNYCVSFECIQKVEFEDRSVTKFQSKCFGPNDFTDI</sequence>
<reference evidence="1 2" key="1">
    <citation type="journal article" date="2024" name="bioRxiv">
        <title>A reference genome for Trichogramma kaykai: A tiny desert-dwelling parasitoid wasp with competing sex-ratio distorters.</title>
        <authorList>
            <person name="Culotta J."/>
            <person name="Lindsey A.R."/>
        </authorList>
    </citation>
    <scope>NUCLEOTIDE SEQUENCE [LARGE SCALE GENOMIC DNA]</scope>
    <source>
        <strain evidence="1 2">KSX58</strain>
    </source>
</reference>